<evidence type="ECO:0000313" key="4">
    <source>
        <dbReference type="Proteomes" id="UP000006671"/>
    </source>
</evidence>
<name>D2V4A5_NAEGR</name>
<accession>D2V4A5</accession>
<dbReference type="KEGG" id="ngr:NAEGRDRAFT_78513"/>
<sequence>MLSSPSASSSPKGLEVYNFNSLLESSTLSPRGSCVSSDAEFVHHLIQQHLDISSPSTPSSHHQQQATTRQRASSLQPLPQKPSYIPLSPSHQHFHLLMSGRQQQPNTLPPIEVNSPTSKQSSCFDNGGLFQKKPLQMHSANPQTMIKEKLKFQLLDVQKANCNTTTMRQSLSADNFNAKQTMPLTARNKKADKEWDNQKLVCSPPTVTSSWVAPLKDKHSPDGSPTTNQTNTFHRWNQRMDKKLRDLEFHYSGGPTRVCHMKYLNDPNTEVRLPFKIDTEMPSEIVAEVKQPQKKKKKDKARLIEKKLEKSKMETQKALEEMERKREQLEFLHLLATRSVD</sequence>
<evidence type="ECO:0000256" key="1">
    <source>
        <dbReference type="SAM" id="Coils"/>
    </source>
</evidence>
<dbReference type="OrthoDB" id="10596242at2759"/>
<evidence type="ECO:0000256" key="2">
    <source>
        <dbReference type="SAM" id="MobiDB-lite"/>
    </source>
</evidence>
<dbReference type="VEuPathDB" id="AmoebaDB:NAEGRDRAFT_78513"/>
<dbReference type="AlphaFoldDB" id="D2V4A5"/>
<feature type="coiled-coil region" evidence="1">
    <location>
        <begin position="294"/>
        <end position="332"/>
    </location>
</feature>
<dbReference type="InParanoid" id="D2V4A5"/>
<protein>
    <submittedName>
        <fullName evidence="3">Uncharacterized protein</fullName>
    </submittedName>
</protein>
<dbReference type="RefSeq" id="XP_002681094.1">
    <property type="nucleotide sequence ID" value="XM_002681048.1"/>
</dbReference>
<organism evidence="4">
    <name type="scientific">Naegleria gruberi</name>
    <name type="common">Amoeba</name>
    <dbReference type="NCBI Taxonomy" id="5762"/>
    <lineage>
        <taxon>Eukaryota</taxon>
        <taxon>Discoba</taxon>
        <taxon>Heterolobosea</taxon>
        <taxon>Tetramitia</taxon>
        <taxon>Eutetramitia</taxon>
        <taxon>Vahlkampfiidae</taxon>
        <taxon>Naegleria</taxon>
    </lineage>
</organism>
<gene>
    <name evidence="3" type="ORF">NAEGRDRAFT_78513</name>
</gene>
<dbReference type="Proteomes" id="UP000006671">
    <property type="component" value="Unassembled WGS sequence"/>
</dbReference>
<keyword evidence="1" id="KW-0175">Coiled coil</keyword>
<proteinExistence type="predicted"/>
<reference evidence="3 4" key="1">
    <citation type="journal article" date="2010" name="Cell">
        <title>The genome of Naegleria gruberi illuminates early eukaryotic versatility.</title>
        <authorList>
            <person name="Fritz-Laylin L.K."/>
            <person name="Prochnik S.E."/>
            <person name="Ginger M.L."/>
            <person name="Dacks J.B."/>
            <person name="Carpenter M.L."/>
            <person name="Field M.C."/>
            <person name="Kuo A."/>
            <person name="Paredez A."/>
            <person name="Chapman J."/>
            <person name="Pham J."/>
            <person name="Shu S."/>
            <person name="Neupane R."/>
            <person name="Cipriano M."/>
            <person name="Mancuso J."/>
            <person name="Tu H."/>
            <person name="Salamov A."/>
            <person name="Lindquist E."/>
            <person name="Shapiro H."/>
            <person name="Lucas S."/>
            <person name="Grigoriev I.V."/>
            <person name="Cande W.Z."/>
            <person name="Fulton C."/>
            <person name="Rokhsar D.S."/>
            <person name="Dawson S.C."/>
        </authorList>
    </citation>
    <scope>NUCLEOTIDE SEQUENCE [LARGE SCALE GENOMIC DNA]</scope>
    <source>
        <strain evidence="3 4">NEG-M</strain>
    </source>
</reference>
<dbReference type="EMBL" id="GG738851">
    <property type="protein sequence ID" value="EFC48350.1"/>
    <property type="molecule type" value="Genomic_DNA"/>
</dbReference>
<feature type="region of interest" description="Disordered" evidence="2">
    <location>
        <begin position="102"/>
        <end position="130"/>
    </location>
</feature>
<feature type="compositionally biased region" description="Low complexity" evidence="2">
    <location>
        <begin position="53"/>
        <end position="68"/>
    </location>
</feature>
<dbReference type="GeneID" id="8862107"/>
<feature type="compositionally biased region" description="Polar residues" evidence="2">
    <location>
        <begin position="114"/>
        <end position="124"/>
    </location>
</feature>
<feature type="region of interest" description="Disordered" evidence="2">
    <location>
        <begin position="52"/>
        <end position="89"/>
    </location>
</feature>
<feature type="region of interest" description="Disordered" evidence="2">
    <location>
        <begin position="212"/>
        <end position="231"/>
    </location>
</feature>
<keyword evidence="4" id="KW-1185">Reference proteome</keyword>
<evidence type="ECO:0000313" key="3">
    <source>
        <dbReference type="EMBL" id="EFC48350.1"/>
    </source>
</evidence>